<organism evidence="8 9">
    <name type="scientific">Prorocentrum cordatum</name>
    <dbReference type="NCBI Taxonomy" id="2364126"/>
    <lineage>
        <taxon>Eukaryota</taxon>
        <taxon>Sar</taxon>
        <taxon>Alveolata</taxon>
        <taxon>Dinophyceae</taxon>
        <taxon>Prorocentrales</taxon>
        <taxon>Prorocentraceae</taxon>
        <taxon>Prorocentrum</taxon>
    </lineage>
</organism>
<keyword evidence="9" id="KW-1185">Reference proteome</keyword>
<dbReference type="SUPFAM" id="SSF103473">
    <property type="entry name" value="MFS general substrate transporter"/>
    <property type="match status" value="1"/>
</dbReference>
<feature type="transmembrane region" description="Helical" evidence="6">
    <location>
        <begin position="46"/>
        <end position="64"/>
    </location>
</feature>
<evidence type="ECO:0000256" key="2">
    <source>
        <dbReference type="ARBA" id="ARBA00022448"/>
    </source>
</evidence>
<dbReference type="InterPro" id="IPR011701">
    <property type="entry name" value="MFS"/>
</dbReference>
<comment type="subcellular location">
    <subcellularLocation>
        <location evidence="1">Membrane</location>
        <topology evidence="1">Multi-pass membrane protein</topology>
    </subcellularLocation>
</comment>
<feature type="transmembrane region" description="Helical" evidence="6">
    <location>
        <begin position="132"/>
        <end position="150"/>
    </location>
</feature>
<sequence>MAIPIFPLLEKADVLIGVLFAAKAAFQILSSPLAARLVDRRPREMIALGLALEAGTVLLFATAFSYPVWLAARALSGVTSSLIISAGFAHLNGRFSDGDQRAVAMGLATTGIVGGVCLGPVLGGTLYQARPALPFALLAAAELAVALLAWRCLPGLEGAPAAAGGEAGLGTMARSPEVLRPLGALAAANAAISCLESTVARHLREAFGLSAGQVGAAFLLVSGPSCLLSGAAGPLGNRLGRARLVRAGLLLQGLSTMLGPKSWLWVNLVSFVGIGAGMGAIDGATPSLLGEVASERFGGSGKIFVLSNVAVQLGFVVGPILGNSIVGVYGFGVCSVAAGAALVVYAPIIRRMSPSSKSSHQTKNAILESACH</sequence>
<proteinExistence type="predicted"/>
<dbReference type="EMBL" id="CAUYUJ010018233">
    <property type="protein sequence ID" value="CAK0881826.1"/>
    <property type="molecule type" value="Genomic_DNA"/>
</dbReference>
<dbReference type="InterPro" id="IPR020846">
    <property type="entry name" value="MFS_dom"/>
</dbReference>
<evidence type="ECO:0000256" key="3">
    <source>
        <dbReference type="ARBA" id="ARBA00022692"/>
    </source>
</evidence>
<keyword evidence="3 6" id="KW-0812">Transmembrane</keyword>
<protein>
    <recommendedName>
        <fullName evidence="7">Major facilitator superfamily (MFS) profile domain-containing protein</fullName>
    </recommendedName>
</protein>
<keyword evidence="4 6" id="KW-1133">Transmembrane helix</keyword>
<dbReference type="PANTHER" id="PTHR23506:SF23">
    <property type="entry name" value="GH10249P"/>
    <property type="match status" value="1"/>
</dbReference>
<feature type="transmembrane region" description="Helical" evidence="6">
    <location>
        <begin position="328"/>
        <end position="348"/>
    </location>
</feature>
<evidence type="ECO:0000259" key="7">
    <source>
        <dbReference type="PROSITE" id="PS50850"/>
    </source>
</evidence>
<evidence type="ECO:0000313" key="8">
    <source>
        <dbReference type="EMBL" id="CAK0881826.1"/>
    </source>
</evidence>
<feature type="transmembrane region" description="Helical" evidence="6">
    <location>
        <begin position="211"/>
        <end position="232"/>
    </location>
</feature>
<comment type="caution">
    <text evidence="8">The sequence shown here is derived from an EMBL/GenBank/DDBJ whole genome shotgun (WGS) entry which is preliminary data.</text>
</comment>
<evidence type="ECO:0000256" key="5">
    <source>
        <dbReference type="ARBA" id="ARBA00023136"/>
    </source>
</evidence>
<feature type="transmembrane region" description="Helical" evidence="6">
    <location>
        <begin position="103"/>
        <end position="126"/>
    </location>
</feature>
<keyword evidence="5 6" id="KW-0472">Membrane</keyword>
<dbReference type="Pfam" id="PF07690">
    <property type="entry name" value="MFS_1"/>
    <property type="match status" value="2"/>
</dbReference>
<feature type="transmembrane region" description="Helical" evidence="6">
    <location>
        <begin position="303"/>
        <end position="322"/>
    </location>
</feature>
<dbReference type="InterPro" id="IPR050930">
    <property type="entry name" value="MFS_Vesicular_Transporter"/>
</dbReference>
<feature type="domain" description="Major facilitator superfamily (MFS) profile" evidence="7">
    <location>
        <begin position="1"/>
        <end position="357"/>
    </location>
</feature>
<gene>
    <name evidence="8" type="ORF">PCOR1329_LOCUS64539</name>
</gene>
<dbReference type="InterPro" id="IPR036259">
    <property type="entry name" value="MFS_trans_sf"/>
</dbReference>
<accession>A0ABN9W6Q0</accession>
<dbReference type="PANTHER" id="PTHR23506">
    <property type="entry name" value="GH10249P"/>
    <property type="match status" value="1"/>
</dbReference>
<dbReference type="Gene3D" id="1.20.1250.20">
    <property type="entry name" value="MFS general substrate transporter like domains"/>
    <property type="match status" value="2"/>
</dbReference>
<name>A0ABN9W6Q0_9DINO</name>
<feature type="transmembrane region" description="Helical" evidence="6">
    <location>
        <begin position="14"/>
        <end position="34"/>
    </location>
</feature>
<evidence type="ECO:0000256" key="6">
    <source>
        <dbReference type="SAM" id="Phobius"/>
    </source>
</evidence>
<evidence type="ECO:0000256" key="1">
    <source>
        <dbReference type="ARBA" id="ARBA00004141"/>
    </source>
</evidence>
<dbReference type="Proteomes" id="UP001189429">
    <property type="component" value="Unassembled WGS sequence"/>
</dbReference>
<reference evidence="8" key="1">
    <citation type="submission" date="2023-10" db="EMBL/GenBank/DDBJ databases">
        <authorList>
            <person name="Chen Y."/>
            <person name="Shah S."/>
            <person name="Dougan E. K."/>
            <person name="Thang M."/>
            <person name="Chan C."/>
        </authorList>
    </citation>
    <scope>NUCLEOTIDE SEQUENCE [LARGE SCALE GENOMIC DNA]</scope>
</reference>
<dbReference type="PROSITE" id="PS50850">
    <property type="entry name" value="MFS"/>
    <property type="match status" value="1"/>
</dbReference>
<keyword evidence="2" id="KW-0813">Transport</keyword>
<evidence type="ECO:0000313" key="9">
    <source>
        <dbReference type="Proteomes" id="UP001189429"/>
    </source>
</evidence>
<evidence type="ECO:0000256" key="4">
    <source>
        <dbReference type="ARBA" id="ARBA00022989"/>
    </source>
</evidence>
<feature type="transmembrane region" description="Helical" evidence="6">
    <location>
        <begin position="263"/>
        <end position="282"/>
    </location>
</feature>